<evidence type="ECO:0000256" key="1">
    <source>
        <dbReference type="SAM" id="MobiDB-lite"/>
    </source>
</evidence>
<dbReference type="VEuPathDB" id="FungiDB:RhiirFUN_026410"/>
<organism evidence="2 3">
    <name type="scientific">Rhizophagus irregularis</name>
    <dbReference type="NCBI Taxonomy" id="588596"/>
    <lineage>
        <taxon>Eukaryota</taxon>
        <taxon>Fungi</taxon>
        <taxon>Fungi incertae sedis</taxon>
        <taxon>Mucoromycota</taxon>
        <taxon>Glomeromycotina</taxon>
        <taxon>Glomeromycetes</taxon>
        <taxon>Glomerales</taxon>
        <taxon>Glomeraceae</taxon>
        <taxon>Rhizophagus</taxon>
    </lineage>
</organism>
<feature type="compositionally biased region" description="Acidic residues" evidence="1">
    <location>
        <begin position="225"/>
        <end position="245"/>
    </location>
</feature>
<name>A0A916EAD9_9GLOM</name>
<dbReference type="AlphaFoldDB" id="A0A916EAD9"/>
<accession>A0A916EAD9</accession>
<dbReference type="PANTHER" id="PTHR12694:SF8">
    <property type="entry name" value="TRANSCRIPTION INITIATION FACTOR IIA SUBUNIT 1"/>
    <property type="match status" value="1"/>
</dbReference>
<comment type="caution">
    <text evidence="2">The sequence shown here is derived from an EMBL/GenBank/DDBJ whole genome shotgun (WGS) entry which is preliminary data.</text>
</comment>
<evidence type="ECO:0000313" key="3">
    <source>
        <dbReference type="Proteomes" id="UP000684084"/>
    </source>
</evidence>
<feature type="region of interest" description="Disordered" evidence="1">
    <location>
        <begin position="185"/>
        <end position="245"/>
    </location>
</feature>
<feature type="compositionally biased region" description="Polar residues" evidence="1">
    <location>
        <begin position="205"/>
        <end position="220"/>
    </location>
</feature>
<proteinExistence type="predicted"/>
<feature type="region of interest" description="Disordered" evidence="1">
    <location>
        <begin position="57"/>
        <end position="85"/>
    </location>
</feature>
<sequence>MSNSIVATVYSGVIRDVIDNVRKDFDENGVDVSVLGELEKLWEQKIRNAKVAPWEANGLTGEDHNQNNQNMNGGSSNSAHYMQQQSLQQIQAQNDPNLKYQQPRDLQAAASLPSLAVNNMHTNHNNEGRPQPYIKNGNIQLTAQSSPTSFPTSSDISNSTPINNQADDQKIYHQHHQNLHTMMGQQDEFGNPLSEKLIPRGGGENSANSSPLPEFTTRSEPSFVDNDDINSDLDDTDDEETNAEGEETQNIILCLYDKVTRTKNKWKCQLKDGIMSVNGRDYLFQKESGIKDNNTFVFSLSLT</sequence>
<dbReference type="CDD" id="cd07976">
    <property type="entry name" value="TFIIA_alpha_beta_like"/>
    <property type="match status" value="1"/>
</dbReference>
<feature type="region of interest" description="Disordered" evidence="1">
    <location>
        <begin position="143"/>
        <end position="164"/>
    </location>
</feature>
<gene>
    <name evidence="2" type="ORF">CHRIB12_LOCUS14771</name>
</gene>
<dbReference type="OrthoDB" id="6275927at2759"/>
<dbReference type="EMBL" id="CAGKOT010000034">
    <property type="protein sequence ID" value="CAB5375224.1"/>
    <property type="molecule type" value="Genomic_DNA"/>
</dbReference>
<dbReference type="PANTHER" id="PTHR12694">
    <property type="entry name" value="TRANSCRIPTION INITIATION FACTOR IIA SUBUNIT 1"/>
    <property type="match status" value="1"/>
</dbReference>
<dbReference type="Proteomes" id="UP000684084">
    <property type="component" value="Unassembled WGS sequence"/>
</dbReference>
<evidence type="ECO:0000313" key="2">
    <source>
        <dbReference type="EMBL" id="CAB5375224.1"/>
    </source>
</evidence>
<reference evidence="2" key="1">
    <citation type="submission" date="2020-05" db="EMBL/GenBank/DDBJ databases">
        <authorList>
            <person name="Rincon C."/>
            <person name="Sanders R I."/>
            <person name="Robbins C."/>
            <person name="Chaturvedi A."/>
        </authorList>
    </citation>
    <scope>NUCLEOTIDE SEQUENCE</scope>
    <source>
        <strain evidence="2">CHB12</strain>
    </source>
</reference>
<dbReference type="GO" id="GO:0005672">
    <property type="term" value="C:transcription factor TFIIA complex"/>
    <property type="evidence" value="ECO:0007669"/>
    <property type="project" value="InterPro"/>
</dbReference>
<protein>
    <submittedName>
        <fullName evidence="2">Uncharacterized protein</fullName>
    </submittedName>
</protein>
<feature type="compositionally biased region" description="Low complexity" evidence="1">
    <location>
        <begin position="66"/>
        <end position="85"/>
    </location>
</feature>
<dbReference type="GO" id="GO:0006367">
    <property type="term" value="P:transcription initiation at RNA polymerase II promoter"/>
    <property type="evidence" value="ECO:0007669"/>
    <property type="project" value="InterPro"/>
</dbReference>
<dbReference type="Pfam" id="PF03153">
    <property type="entry name" value="TFIIA"/>
    <property type="match status" value="2"/>
</dbReference>
<dbReference type="SMART" id="SM01371">
    <property type="entry name" value="TFIIA"/>
    <property type="match status" value="1"/>
</dbReference>
<dbReference type="InterPro" id="IPR004855">
    <property type="entry name" value="TFIIA_asu/bsu"/>
</dbReference>